<feature type="compositionally biased region" description="Basic and acidic residues" evidence="13">
    <location>
        <begin position="1127"/>
        <end position="1159"/>
    </location>
</feature>
<feature type="compositionally biased region" description="Basic and acidic residues" evidence="13">
    <location>
        <begin position="36"/>
        <end position="51"/>
    </location>
</feature>
<dbReference type="SMART" id="SM00558">
    <property type="entry name" value="JmjC"/>
    <property type="match status" value="1"/>
</dbReference>
<evidence type="ECO:0000259" key="14">
    <source>
        <dbReference type="PROSITE" id="PS50089"/>
    </source>
</evidence>
<comment type="function">
    <text evidence="11">May function as histone H3 lysine demethylase and be involved in regulation of gene expression.</text>
</comment>
<sequence length="1301" mass="148022">MSTEEKEKDGALMDPGAKVDSSAEVSRDRPRRARKSLGDYKKYYENEEFEKKKRRRTNNSGCKAEKGEGKASKMKKAPANSDEQDEHNASNTGKRHKTGQNDSEGVKRLCTKEGEESSMCHQCQRNDKGRVVRCTKCKTKRFCVPCMTSWYPLLSEQEIAENCPVCRGNCNCKGCLRKEKTLPEMKLPREDEIKYSWRIVKYLSPWLKDFHDEQTVEKENEARIKGHDVRELELPQAKCDEDERMYCNKCQTSIVDFHRTCHNCAYDLCLACCREFREYHLLATNEAVSSDKKVVADGKFAVLGGGEISGAKVTVQGGKEAATNGEIAFPGEVPVPCVEEVMLNEQVPPLGGEAASAGGAEVEEVMSASRPDVWTPQADGQIPCPPEKLGGCGNSVLELRSVLGENYVSQLLKKINEMTSANPNFKEDGDTSKCDCSNKSGKLNLREAAKRNDTGDNYVYCPLGLEVKEGALGHFQKHWMKGEPIIVRDVLGLTSGLSWEPMVMWRALRETKYKDQVERLAVLALDCRDWTFVETNIHKFFTGYEKGLSHIDNWPMLLKLKDWPPESSFDERLPRHGFEFISALPFKEYTDPNSGPLNLAVKLPAKMLKPDLGPKTYIAYGIREELVEGDSVTKLHCDMSDAINILTHTSAVKLNHEQQIAIKKAHSKSNGPSKNCKTKGSDKTEEKSKVIDEDDNKTNTSDDSKNEDYGGALWDIWRREDVPKLKEYLMKYSRVFTHYEKKHVEQVDHPIHDQSFYLTVDHKRKLKEEFDIEAWTFEQKLGEAVFIPAGCPHQVRNLKSCIKVALDFVSPENFSQCVDLSNEFRLLPEGHGAKEDKLEVKKMAIYALKKATDDIEGIKPDAQNKKKASDESVDKKLKGQRKGRRKKAKHGKQSAKTKNESYKEKPEENGTGQEDVDKTEETIEKVNNEEHNETLMKPKRNGRLPQDARTKEKNLLEENAFEREGISEKEIKNSCCNKEANGVSKKYMRRNKFKQDPEFQSVERTEKQKLDENVMKDIKGDETKEAGTTRKRGRPPANTKRESNIEKRGKMQRRDNNLKEKEARYGQECEKHNEHEQMTFDEGNKPEENGTYKSDEHKGEETIKRVNSEAHNGTLKKPKGRGRPKKCKQEQESETKKRKLEAHDERKASDGDDHVEGYPKENELACENGEELLIEEKAIDGKAIDNVDYHKEESIKENPERSARSENVKGDADAEIEEKTIIVSVQKRRGRPPKKNVKTMASDKEGKTTGQNFEDVKNTADLHLQRCQKGFKSGQEEIQREQEQVEQRKLESASTAEQVEA</sequence>
<dbReference type="SMART" id="SM00384">
    <property type="entry name" value="AT_hook"/>
    <property type="match status" value="3"/>
</dbReference>
<name>A0AAV8ED58_9POAL</name>
<dbReference type="InterPro" id="IPR001841">
    <property type="entry name" value="Znf_RING"/>
</dbReference>
<feature type="region of interest" description="Disordered" evidence="13">
    <location>
        <begin position="1190"/>
        <end position="1212"/>
    </location>
</feature>
<keyword evidence="9" id="KW-0804">Transcription</keyword>
<evidence type="ECO:0000256" key="6">
    <source>
        <dbReference type="ARBA" id="ARBA00023002"/>
    </source>
</evidence>
<feature type="region of interest" description="Disordered" evidence="13">
    <location>
        <begin position="1"/>
        <end position="105"/>
    </location>
</feature>
<keyword evidence="8" id="KW-0805">Transcription regulation</keyword>
<keyword evidence="10" id="KW-0539">Nucleus</keyword>
<evidence type="ECO:0000256" key="3">
    <source>
        <dbReference type="ARBA" id="ARBA00022723"/>
    </source>
</evidence>
<keyword evidence="17" id="KW-1185">Reference proteome</keyword>
<dbReference type="Pfam" id="PF02373">
    <property type="entry name" value="JmjC"/>
    <property type="match status" value="1"/>
</dbReference>
<keyword evidence="5" id="KW-0862">Zinc</keyword>
<feature type="compositionally biased region" description="Basic and acidic residues" evidence="13">
    <location>
        <begin position="915"/>
        <end position="936"/>
    </location>
</feature>
<keyword evidence="6" id="KW-0560">Oxidoreductase</keyword>
<feature type="region of interest" description="Disordered" evidence="13">
    <location>
        <begin position="1272"/>
        <end position="1301"/>
    </location>
</feature>
<feature type="compositionally biased region" description="Polar residues" evidence="13">
    <location>
        <begin position="1292"/>
        <end position="1301"/>
    </location>
</feature>
<proteinExistence type="inferred from homology"/>
<dbReference type="Gene3D" id="2.60.120.650">
    <property type="entry name" value="Cupin"/>
    <property type="match status" value="1"/>
</dbReference>
<dbReference type="Proteomes" id="UP001140206">
    <property type="component" value="Chromosome 3"/>
</dbReference>
<dbReference type="GO" id="GO:0016491">
    <property type="term" value="F:oxidoreductase activity"/>
    <property type="evidence" value="ECO:0007669"/>
    <property type="project" value="UniProtKB-KW"/>
</dbReference>
<dbReference type="PANTHER" id="PTHR12549:SF11">
    <property type="entry name" value="LYSINE-SPECIFIC DEMETHYLASE JMJ25"/>
    <property type="match status" value="1"/>
</dbReference>
<feature type="compositionally biased region" description="Basic residues" evidence="13">
    <location>
        <begin position="1114"/>
        <end position="1126"/>
    </location>
</feature>
<dbReference type="InterPro" id="IPR003347">
    <property type="entry name" value="JmjC_dom"/>
</dbReference>
<comment type="caution">
    <text evidence="16">The sequence shown here is derived from an EMBL/GenBank/DDBJ whole genome shotgun (WGS) entry which is preliminary data.</text>
</comment>
<reference evidence="16" key="1">
    <citation type="submission" date="2022-08" db="EMBL/GenBank/DDBJ databases">
        <authorList>
            <person name="Marques A."/>
        </authorList>
    </citation>
    <scope>NUCLEOTIDE SEQUENCE</scope>
    <source>
        <strain evidence="16">RhyPub2mFocal</strain>
        <tissue evidence="16">Leaves</tissue>
    </source>
</reference>
<dbReference type="InterPro" id="IPR045109">
    <property type="entry name" value="LSDs-like"/>
</dbReference>
<feature type="region of interest" description="Disordered" evidence="13">
    <location>
        <begin position="663"/>
        <end position="705"/>
    </location>
</feature>
<feature type="domain" description="JmjC" evidence="15">
    <location>
        <begin position="592"/>
        <end position="825"/>
    </location>
</feature>
<evidence type="ECO:0000256" key="1">
    <source>
        <dbReference type="ARBA" id="ARBA00004123"/>
    </source>
</evidence>
<dbReference type="PROSITE" id="PS51184">
    <property type="entry name" value="JMJC"/>
    <property type="match status" value="1"/>
</dbReference>
<feature type="compositionally biased region" description="Basic and acidic residues" evidence="13">
    <location>
        <begin position="993"/>
        <end position="1028"/>
    </location>
</feature>
<evidence type="ECO:0000256" key="9">
    <source>
        <dbReference type="ARBA" id="ARBA00023163"/>
    </source>
</evidence>
<dbReference type="GO" id="GO:0008270">
    <property type="term" value="F:zinc ion binding"/>
    <property type="evidence" value="ECO:0007669"/>
    <property type="project" value="UniProtKB-KW"/>
</dbReference>
<evidence type="ECO:0000256" key="10">
    <source>
        <dbReference type="ARBA" id="ARBA00023242"/>
    </source>
</evidence>
<keyword evidence="7" id="KW-0408">Iron</keyword>
<feature type="region of interest" description="Disordered" evidence="13">
    <location>
        <begin position="1226"/>
        <end position="1254"/>
    </location>
</feature>
<dbReference type="PROSITE" id="PS50089">
    <property type="entry name" value="ZF_RING_2"/>
    <property type="match status" value="1"/>
</dbReference>
<feature type="domain" description="RING-type" evidence="14">
    <location>
        <begin position="120"/>
        <end position="167"/>
    </location>
</feature>
<dbReference type="FunFam" id="2.60.120.650:FF:000026">
    <property type="entry name" value="Transcription factor jumonji domain-containing protein"/>
    <property type="match status" value="1"/>
</dbReference>
<dbReference type="GO" id="GO:0031490">
    <property type="term" value="F:chromatin DNA binding"/>
    <property type="evidence" value="ECO:0007669"/>
    <property type="project" value="TreeGrafter"/>
</dbReference>
<feature type="compositionally biased region" description="Basic and acidic residues" evidence="13">
    <location>
        <begin position="858"/>
        <end position="877"/>
    </location>
</feature>
<dbReference type="EMBL" id="JAMFTS010000003">
    <property type="protein sequence ID" value="KAJ4776697.1"/>
    <property type="molecule type" value="Genomic_DNA"/>
</dbReference>
<evidence type="ECO:0000256" key="7">
    <source>
        <dbReference type="ARBA" id="ARBA00023004"/>
    </source>
</evidence>
<dbReference type="GO" id="GO:0000118">
    <property type="term" value="C:histone deacetylase complex"/>
    <property type="evidence" value="ECO:0007669"/>
    <property type="project" value="TreeGrafter"/>
</dbReference>
<feature type="region of interest" description="Disordered" evidence="13">
    <location>
        <begin position="858"/>
        <end position="956"/>
    </location>
</feature>
<evidence type="ECO:0000313" key="17">
    <source>
        <dbReference type="Proteomes" id="UP001140206"/>
    </source>
</evidence>
<evidence type="ECO:0000256" key="11">
    <source>
        <dbReference type="ARBA" id="ARBA00060112"/>
    </source>
</evidence>
<dbReference type="GO" id="GO:0000785">
    <property type="term" value="C:chromatin"/>
    <property type="evidence" value="ECO:0007669"/>
    <property type="project" value="TreeGrafter"/>
</dbReference>
<gene>
    <name evidence="16" type="ORF">LUZ62_060954</name>
</gene>
<evidence type="ECO:0000256" key="2">
    <source>
        <dbReference type="ARBA" id="ARBA00006801"/>
    </source>
</evidence>
<dbReference type="GO" id="GO:0006357">
    <property type="term" value="P:regulation of transcription by RNA polymerase II"/>
    <property type="evidence" value="ECO:0007669"/>
    <property type="project" value="TreeGrafter"/>
</dbReference>
<keyword evidence="3" id="KW-0479">Metal-binding</keyword>
<feature type="compositionally biased region" description="Basic and acidic residues" evidence="13">
    <location>
        <begin position="946"/>
        <end position="956"/>
    </location>
</feature>
<feature type="compositionally biased region" description="Basic residues" evidence="13">
    <location>
        <begin position="1226"/>
        <end position="1237"/>
    </location>
</feature>
<evidence type="ECO:0000256" key="4">
    <source>
        <dbReference type="ARBA" id="ARBA00022771"/>
    </source>
</evidence>
<feature type="compositionally biased region" description="Basic and acidic residues" evidence="13">
    <location>
        <begin position="1274"/>
        <end position="1291"/>
    </location>
</feature>
<feature type="compositionally biased region" description="Basic and acidic residues" evidence="13">
    <location>
        <begin position="897"/>
        <end position="908"/>
    </location>
</feature>
<dbReference type="InterPro" id="IPR018866">
    <property type="entry name" value="Znf-4CXXC_R1"/>
</dbReference>
<keyword evidence="4 12" id="KW-0863">Zinc-finger</keyword>
<evidence type="ECO:0000256" key="13">
    <source>
        <dbReference type="SAM" id="MobiDB-lite"/>
    </source>
</evidence>
<organism evidence="16 17">
    <name type="scientific">Rhynchospora pubera</name>
    <dbReference type="NCBI Taxonomy" id="906938"/>
    <lineage>
        <taxon>Eukaryota</taxon>
        <taxon>Viridiplantae</taxon>
        <taxon>Streptophyta</taxon>
        <taxon>Embryophyta</taxon>
        <taxon>Tracheophyta</taxon>
        <taxon>Spermatophyta</taxon>
        <taxon>Magnoliopsida</taxon>
        <taxon>Liliopsida</taxon>
        <taxon>Poales</taxon>
        <taxon>Cyperaceae</taxon>
        <taxon>Cyperoideae</taxon>
        <taxon>Rhynchosporeae</taxon>
        <taxon>Rhynchospora</taxon>
    </lineage>
</organism>
<dbReference type="Pfam" id="PF10497">
    <property type="entry name" value="zf-4CXXC_R1"/>
    <property type="match status" value="1"/>
</dbReference>
<feature type="compositionally biased region" description="Basic and acidic residues" evidence="13">
    <location>
        <begin position="1"/>
        <end position="11"/>
    </location>
</feature>
<evidence type="ECO:0000313" key="16">
    <source>
        <dbReference type="EMBL" id="KAJ4776697.1"/>
    </source>
</evidence>
<comment type="subcellular location">
    <subcellularLocation>
        <location evidence="1">Nucleus</location>
    </subcellularLocation>
</comment>
<protein>
    <submittedName>
        <fullName evidence="16">Transcription factor jumonji (JmjC) domain-containing protein</fullName>
    </submittedName>
</protein>
<accession>A0AAV8ED58</accession>
<dbReference type="SUPFAM" id="SSF51197">
    <property type="entry name" value="Clavaminate synthase-like"/>
    <property type="match status" value="1"/>
</dbReference>
<evidence type="ECO:0000256" key="5">
    <source>
        <dbReference type="ARBA" id="ARBA00022833"/>
    </source>
</evidence>
<dbReference type="GO" id="GO:0032454">
    <property type="term" value="F:histone H3K9 demethylase activity"/>
    <property type="evidence" value="ECO:0007669"/>
    <property type="project" value="InterPro"/>
</dbReference>
<comment type="similarity">
    <text evidence="2">Belongs to the JARID1 histone demethylase family.</text>
</comment>
<dbReference type="InterPro" id="IPR017956">
    <property type="entry name" value="AT_hook_DNA-bd_motif"/>
</dbReference>
<evidence type="ECO:0000256" key="12">
    <source>
        <dbReference type="PROSITE-ProRule" id="PRU00175"/>
    </source>
</evidence>
<feature type="compositionally biased region" description="Basic residues" evidence="13">
    <location>
        <begin position="878"/>
        <end position="895"/>
    </location>
</feature>
<feature type="region of interest" description="Disordered" evidence="13">
    <location>
        <begin position="987"/>
        <end position="1159"/>
    </location>
</feature>
<feature type="compositionally biased region" description="Basic and acidic residues" evidence="13">
    <location>
        <begin position="679"/>
        <end position="705"/>
    </location>
</feature>
<feature type="compositionally biased region" description="Basic and acidic residues" evidence="13">
    <location>
        <begin position="1039"/>
        <end position="1108"/>
    </location>
</feature>
<dbReference type="GO" id="GO:0003712">
    <property type="term" value="F:transcription coregulator activity"/>
    <property type="evidence" value="ECO:0007669"/>
    <property type="project" value="TreeGrafter"/>
</dbReference>
<evidence type="ECO:0000256" key="8">
    <source>
        <dbReference type="ARBA" id="ARBA00023015"/>
    </source>
</evidence>
<evidence type="ECO:0000259" key="15">
    <source>
        <dbReference type="PROSITE" id="PS51184"/>
    </source>
</evidence>
<dbReference type="PANTHER" id="PTHR12549">
    <property type="entry name" value="JMJC DOMAIN-CONTAINING HISTONE DEMETHYLATION PROTEIN"/>
    <property type="match status" value="1"/>
</dbReference>